<organism evidence="1">
    <name type="scientific">Zea mays</name>
    <name type="common">Maize</name>
    <dbReference type="NCBI Taxonomy" id="4577"/>
    <lineage>
        <taxon>Eukaryota</taxon>
        <taxon>Viridiplantae</taxon>
        <taxon>Streptophyta</taxon>
        <taxon>Embryophyta</taxon>
        <taxon>Tracheophyta</taxon>
        <taxon>Spermatophyta</taxon>
        <taxon>Magnoliopsida</taxon>
        <taxon>Liliopsida</taxon>
        <taxon>Poales</taxon>
        <taxon>Poaceae</taxon>
        <taxon>PACMAD clade</taxon>
        <taxon>Panicoideae</taxon>
        <taxon>Andropogonodae</taxon>
        <taxon>Andropogoneae</taxon>
        <taxon>Tripsacinae</taxon>
        <taxon>Zea</taxon>
    </lineage>
</organism>
<accession>C0PBC8</accession>
<sequence length="20" mass="2149">MSCGMCSRTCDTLDPPEEAC</sequence>
<name>C0PBC8_MAIZE</name>
<reference evidence="1" key="1">
    <citation type="journal article" date="2009" name="PLoS Genet.">
        <title>Sequencing, mapping, and analysis of 27,455 maize full-length cDNAs.</title>
        <authorList>
            <person name="Soderlund C."/>
            <person name="Descour A."/>
            <person name="Kudrna D."/>
            <person name="Bomhoff M."/>
            <person name="Boyd L."/>
            <person name="Currie J."/>
            <person name="Angelova A."/>
            <person name="Collura K."/>
            <person name="Wissotski M."/>
            <person name="Ashley E."/>
            <person name="Morrow D."/>
            <person name="Fernandes J."/>
            <person name="Walbot V."/>
            <person name="Yu Y."/>
        </authorList>
    </citation>
    <scope>NUCLEOTIDE SEQUENCE</scope>
    <source>
        <strain evidence="1">B73</strain>
    </source>
</reference>
<evidence type="ECO:0000313" key="1">
    <source>
        <dbReference type="EMBL" id="ACN31473.1"/>
    </source>
</evidence>
<protein>
    <submittedName>
        <fullName evidence="1">Uncharacterized protein</fullName>
    </submittedName>
</protein>
<dbReference type="EMBL" id="BT065597">
    <property type="protein sequence ID" value="ACN31473.1"/>
    <property type="molecule type" value="mRNA"/>
</dbReference>
<proteinExistence type="evidence at transcript level"/>
<dbReference type="AlphaFoldDB" id="C0PBC8"/>